<dbReference type="Proteomes" id="UP001295684">
    <property type="component" value="Unassembled WGS sequence"/>
</dbReference>
<name>A0AAD1XRM0_EUPCR</name>
<evidence type="ECO:0000256" key="1">
    <source>
        <dbReference type="SAM" id="MobiDB-lite"/>
    </source>
</evidence>
<sequence length="234" mass="26399">MGNILEQVVQEASCCGCNNEELEKPNIVVKRPGKSKRANQSKDSLNQPSFHSSKVCSKLDLQNVNKCTHQKEDSFFLRASSISTINATNMKESLVSPDVCSTPAKVNQVKCMSFRSKSTKEILHKSEQKDPIKMIELDPAQARMLQKNNSMQVISTSRQDRLRFSSIITESPKFYHDPQIKRPKGRSVDEKLQICSFQEDNPFGFTPYDSGKLLGNYGFNDTVVKTLSEVMEEP</sequence>
<dbReference type="EMBL" id="CAMPGE010019630">
    <property type="protein sequence ID" value="CAI2377953.1"/>
    <property type="molecule type" value="Genomic_DNA"/>
</dbReference>
<reference evidence="2" key="1">
    <citation type="submission" date="2023-07" db="EMBL/GenBank/DDBJ databases">
        <authorList>
            <consortium name="AG Swart"/>
            <person name="Singh M."/>
            <person name="Singh A."/>
            <person name="Seah K."/>
            <person name="Emmerich C."/>
        </authorList>
    </citation>
    <scope>NUCLEOTIDE SEQUENCE</scope>
    <source>
        <strain evidence="2">DP1</strain>
    </source>
</reference>
<accession>A0AAD1XRM0</accession>
<feature type="region of interest" description="Disordered" evidence="1">
    <location>
        <begin position="32"/>
        <end position="51"/>
    </location>
</feature>
<evidence type="ECO:0000313" key="2">
    <source>
        <dbReference type="EMBL" id="CAI2377953.1"/>
    </source>
</evidence>
<comment type="caution">
    <text evidence="2">The sequence shown here is derived from an EMBL/GenBank/DDBJ whole genome shotgun (WGS) entry which is preliminary data.</text>
</comment>
<keyword evidence="3" id="KW-1185">Reference proteome</keyword>
<evidence type="ECO:0000313" key="3">
    <source>
        <dbReference type="Proteomes" id="UP001295684"/>
    </source>
</evidence>
<feature type="compositionally biased region" description="Polar residues" evidence="1">
    <location>
        <begin position="41"/>
        <end position="51"/>
    </location>
</feature>
<gene>
    <name evidence="2" type="ORF">ECRASSUSDP1_LOCUS19344</name>
</gene>
<proteinExistence type="predicted"/>
<organism evidence="2 3">
    <name type="scientific">Euplotes crassus</name>
    <dbReference type="NCBI Taxonomy" id="5936"/>
    <lineage>
        <taxon>Eukaryota</taxon>
        <taxon>Sar</taxon>
        <taxon>Alveolata</taxon>
        <taxon>Ciliophora</taxon>
        <taxon>Intramacronucleata</taxon>
        <taxon>Spirotrichea</taxon>
        <taxon>Hypotrichia</taxon>
        <taxon>Euplotida</taxon>
        <taxon>Euplotidae</taxon>
        <taxon>Moneuplotes</taxon>
    </lineage>
</organism>
<dbReference type="AlphaFoldDB" id="A0AAD1XRM0"/>
<protein>
    <submittedName>
        <fullName evidence="2">Uncharacterized protein</fullName>
    </submittedName>
</protein>